<keyword evidence="3" id="KW-0472">Membrane</keyword>
<feature type="non-terminal residue" evidence="5">
    <location>
        <position position="202"/>
    </location>
</feature>
<dbReference type="PANTHER" id="PTHR30332:SF24">
    <property type="entry name" value="SECRETIN GSPD-RELATED"/>
    <property type="match status" value="1"/>
</dbReference>
<keyword evidence="2" id="KW-0732">Signal</keyword>
<evidence type="ECO:0000256" key="3">
    <source>
        <dbReference type="ARBA" id="ARBA00023136"/>
    </source>
</evidence>
<proteinExistence type="predicted"/>
<gene>
    <name evidence="5" type="ORF">S06H3_29103</name>
</gene>
<dbReference type="Gene3D" id="3.30.1370.130">
    <property type="match status" value="1"/>
</dbReference>
<evidence type="ECO:0000259" key="4">
    <source>
        <dbReference type="Pfam" id="PF03958"/>
    </source>
</evidence>
<evidence type="ECO:0000313" key="5">
    <source>
        <dbReference type="EMBL" id="GAI32303.1"/>
    </source>
</evidence>
<dbReference type="Gene3D" id="3.30.1370.120">
    <property type="match status" value="1"/>
</dbReference>
<dbReference type="GO" id="GO:0016020">
    <property type="term" value="C:membrane"/>
    <property type="evidence" value="ECO:0007669"/>
    <property type="project" value="UniProtKB-SubCell"/>
</dbReference>
<dbReference type="InterPro" id="IPR038591">
    <property type="entry name" value="NolW-like_sf"/>
</dbReference>
<dbReference type="InterPro" id="IPR050810">
    <property type="entry name" value="Bact_Secretion_Sys_Channel"/>
</dbReference>
<dbReference type="GO" id="GO:0009306">
    <property type="term" value="P:protein secretion"/>
    <property type="evidence" value="ECO:0007669"/>
    <property type="project" value="TreeGrafter"/>
</dbReference>
<comment type="caution">
    <text evidence="5">The sequence shown here is derived from an EMBL/GenBank/DDBJ whole genome shotgun (WGS) entry which is preliminary data.</text>
</comment>
<reference evidence="5" key="1">
    <citation type="journal article" date="2014" name="Front. Microbiol.">
        <title>High frequency of phylogenetically diverse reductive dehalogenase-homologous genes in deep subseafloor sedimentary metagenomes.</title>
        <authorList>
            <person name="Kawai M."/>
            <person name="Futagami T."/>
            <person name="Toyoda A."/>
            <person name="Takaki Y."/>
            <person name="Nishi S."/>
            <person name="Hori S."/>
            <person name="Arai W."/>
            <person name="Tsubouchi T."/>
            <person name="Morono Y."/>
            <person name="Uchiyama I."/>
            <person name="Ito T."/>
            <person name="Fujiyama A."/>
            <person name="Inagaki F."/>
            <person name="Takami H."/>
        </authorList>
    </citation>
    <scope>NUCLEOTIDE SEQUENCE</scope>
    <source>
        <strain evidence="5">Expedition CK06-06</strain>
    </source>
</reference>
<organism evidence="5">
    <name type="scientific">marine sediment metagenome</name>
    <dbReference type="NCBI Taxonomy" id="412755"/>
    <lineage>
        <taxon>unclassified sequences</taxon>
        <taxon>metagenomes</taxon>
        <taxon>ecological metagenomes</taxon>
    </lineage>
</organism>
<accession>X1MLW9</accession>
<dbReference type="PANTHER" id="PTHR30332">
    <property type="entry name" value="PROBABLE GENERAL SECRETION PATHWAY PROTEIN D"/>
    <property type="match status" value="1"/>
</dbReference>
<evidence type="ECO:0000256" key="2">
    <source>
        <dbReference type="ARBA" id="ARBA00022729"/>
    </source>
</evidence>
<sequence length="202" mass="22323">MLKKGLVVVLGVLLVISLTLPAFAQETLNLDYVETDIRAVVQEISFDTGIQIIVDQNVEGYLTVGPIEVPFEKALDLICASGGFTYVRVQDYYVILVPDPDNPVFQANSVKEQIRLDYINAKDVPNLLKSYSLYLQADGATNLVIITALPGRMMEEIKQAVKALDVPGKQIEVQLLIAEVSEKSFREFGFGNLEVTWGDGLE</sequence>
<dbReference type="AlphaFoldDB" id="X1MLW9"/>
<name>X1MLW9_9ZZZZ</name>
<dbReference type="GO" id="GO:0015627">
    <property type="term" value="C:type II protein secretion system complex"/>
    <property type="evidence" value="ECO:0007669"/>
    <property type="project" value="TreeGrafter"/>
</dbReference>
<protein>
    <recommendedName>
        <fullName evidence="4">NolW-like domain-containing protein</fullName>
    </recommendedName>
</protein>
<dbReference type="EMBL" id="BARV01017036">
    <property type="protein sequence ID" value="GAI32303.1"/>
    <property type="molecule type" value="Genomic_DNA"/>
</dbReference>
<feature type="domain" description="NolW-like" evidence="4">
    <location>
        <begin position="114"/>
        <end position="170"/>
    </location>
</feature>
<comment type="subcellular location">
    <subcellularLocation>
        <location evidence="1">Membrane</location>
    </subcellularLocation>
</comment>
<dbReference type="Pfam" id="PF03958">
    <property type="entry name" value="Secretin_N"/>
    <property type="match status" value="1"/>
</dbReference>
<dbReference type="InterPro" id="IPR005644">
    <property type="entry name" value="NolW-like"/>
</dbReference>
<evidence type="ECO:0000256" key="1">
    <source>
        <dbReference type="ARBA" id="ARBA00004370"/>
    </source>
</evidence>